<dbReference type="PANTHER" id="PTHR34765">
    <property type="entry name" value="CASPASE RECRUITMENT DOMAIN-CONTAINING PROTEIN 19"/>
    <property type="match status" value="1"/>
</dbReference>
<feature type="transmembrane region" description="Helical" evidence="1">
    <location>
        <begin position="125"/>
        <end position="144"/>
    </location>
</feature>
<name>A0A0P7Y350_SCLFO</name>
<comment type="caution">
    <text evidence="2">The sequence shown here is derived from an EMBL/GenBank/DDBJ whole genome shotgun (WGS) entry which is preliminary data.</text>
</comment>
<dbReference type="GO" id="GO:0005739">
    <property type="term" value="C:mitochondrion"/>
    <property type="evidence" value="ECO:0007669"/>
    <property type="project" value="TreeGrafter"/>
</dbReference>
<keyword evidence="1" id="KW-0472">Membrane</keyword>
<protein>
    <submittedName>
        <fullName evidence="2">Bcl10-interacting CARD protein-like</fullName>
    </submittedName>
</protein>
<evidence type="ECO:0000256" key="1">
    <source>
        <dbReference type="SAM" id="Phobius"/>
    </source>
</evidence>
<dbReference type="EMBL" id="JARO02011152">
    <property type="protein sequence ID" value="KPP60090.1"/>
    <property type="molecule type" value="Genomic_DNA"/>
</dbReference>
<feature type="non-terminal residue" evidence="2">
    <location>
        <position position="1"/>
    </location>
</feature>
<evidence type="ECO:0000313" key="3">
    <source>
        <dbReference type="Proteomes" id="UP000034805"/>
    </source>
</evidence>
<organism evidence="2 3">
    <name type="scientific">Scleropages formosus</name>
    <name type="common">Asian bonytongue</name>
    <name type="synonym">Osteoglossum formosum</name>
    <dbReference type="NCBI Taxonomy" id="113540"/>
    <lineage>
        <taxon>Eukaryota</taxon>
        <taxon>Metazoa</taxon>
        <taxon>Chordata</taxon>
        <taxon>Craniata</taxon>
        <taxon>Vertebrata</taxon>
        <taxon>Euteleostomi</taxon>
        <taxon>Actinopterygii</taxon>
        <taxon>Neopterygii</taxon>
        <taxon>Teleostei</taxon>
        <taxon>Osteoglossocephala</taxon>
        <taxon>Osteoglossomorpha</taxon>
        <taxon>Osteoglossiformes</taxon>
        <taxon>Osteoglossidae</taxon>
        <taxon>Scleropages</taxon>
    </lineage>
</organism>
<dbReference type="Gene3D" id="1.10.533.10">
    <property type="entry name" value="Death Domain, Fas"/>
    <property type="match status" value="2"/>
</dbReference>
<sequence>ELFSFTDSYHDQLLRDSEYLRSDKRLDNELVDKLVLQLNRIYPQILSNKEAQKCREGDLVINDLGLFDPQFRDLNVPTGLRLTQLVAHLQGKGEEACCELYRALHIHAEDVYFSLPTRVSRRGPWFFLSCFSLAVGVALLYYYTESKDLGTDARKVLGFAALGLGRQASEVLISYVEDPSREQ</sequence>
<dbReference type="Proteomes" id="UP000034805">
    <property type="component" value="Unassembled WGS sequence"/>
</dbReference>
<dbReference type="STRING" id="113540.ENSSFOP00015064380"/>
<keyword evidence="1" id="KW-1133">Transmembrane helix</keyword>
<dbReference type="PANTHER" id="PTHR34765:SF1">
    <property type="entry name" value="CASPASE RECRUITMENT DOMAIN-CONTAINING PROTEIN 19"/>
    <property type="match status" value="1"/>
</dbReference>
<reference evidence="2 3" key="1">
    <citation type="submission" date="2015-08" db="EMBL/GenBank/DDBJ databases">
        <title>The genome of the Asian arowana (Scleropages formosus).</title>
        <authorList>
            <person name="Tan M.H."/>
            <person name="Gan H.M."/>
            <person name="Croft L.J."/>
            <person name="Austin C.M."/>
        </authorList>
    </citation>
    <scope>NUCLEOTIDE SEQUENCE [LARGE SCALE GENOMIC DNA]</scope>
    <source>
        <strain evidence="2">Aro1</strain>
    </source>
</reference>
<accession>A0A0P7Y350</accession>
<evidence type="ECO:0000313" key="2">
    <source>
        <dbReference type="EMBL" id="KPP60090.1"/>
    </source>
</evidence>
<dbReference type="InterPro" id="IPR043574">
    <property type="entry name" value="CARD19"/>
</dbReference>
<gene>
    <name evidence="2" type="ORF">Z043_121932</name>
</gene>
<proteinExistence type="predicted"/>
<dbReference type="InterPro" id="IPR011029">
    <property type="entry name" value="DEATH-like_dom_sf"/>
</dbReference>
<dbReference type="AlphaFoldDB" id="A0A0P7Y350"/>
<keyword evidence="1" id="KW-0812">Transmembrane</keyword>